<keyword evidence="1" id="KW-0472">Membrane</keyword>
<accession>A0A1F7Y1X8</accession>
<dbReference type="EMBL" id="MGGE01000023">
    <property type="protein sequence ID" value="OGM21180.1"/>
    <property type="molecule type" value="Genomic_DNA"/>
</dbReference>
<reference evidence="2 3" key="1">
    <citation type="journal article" date="2016" name="Nat. Commun.">
        <title>Thousands of microbial genomes shed light on interconnected biogeochemical processes in an aquifer system.</title>
        <authorList>
            <person name="Anantharaman K."/>
            <person name="Brown C.T."/>
            <person name="Hug L.A."/>
            <person name="Sharon I."/>
            <person name="Castelle C.J."/>
            <person name="Probst A.J."/>
            <person name="Thomas B.C."/>
            <person name="Singh A."/>
            <person name="Wilkins M.J."/>
            <person name="Karaoz U."/>
            <person name="Brodie E.L."/>
            <person name="Williams K.H."/>
            <person name="Hubbard S.S."/>
            <person name="Banfield J.F."/>
        </authorList>
    </citation>
    <scope>NUCLEOTIDE SEQUENCE [LARGE SCALE GENOMIC DNA]</scope>
</reference>
<dbReference type="AlphaFoldDB" id="A0A1F7Y1X8"/>
<keyword evidence="1" id="KW-0812">Transmembrane</keyword>
<organism evidence="2 3">
    <name type="scientific">Candidatus Woesebacteria bacterium RIFCSPHIGHO2_01_FULL_38_9</name>
    <dbReference type="NCBI Taxonomy" id="1802492"/>
    <lineage>
        <taxon>Bacteria</taxon>
        <taxon>Candidatus Woeseibacteriota</taxon>
    </lineage>
</organism>
<feature type="transmembrane region" description="Helical" evidence="1">
    <location>
        <begin position="6"/>
        <end position="24"/>
    </location>
</feature>
<sequence length="133" mass="15757">MQNKTFYLYHNSLLALPIVGPLFYKFQILLLKNRLLNNVFISNRNWPQRDSILVRFNIQTVVKIKSSKFGRILKKIKAIMVLDCPEINLEIMNRDQLYSLMWTLVFCNYVTRKTKEALGKLLPSDFPIYENNI</sequence>
<comment type="caution">
    <text evidence="2">The sequence shown here is derived from an EMBL/GenBank/DDBJ whole genome shotgun (WGS) entry which is preliminary data.</text>
</comment>
<proteinExistence type="predicted"/>
<protein>
    <submittedName>
        <fullName evidence="2">Uncharacterized protein</fullName>
    </submittedName>
</protein>
<dbReference type="Proteomes" id="UP000178419">
    <property type="component" value="Unassembled WGS sequence"/>
</dbReference>
<keyword evidence="1" id="KW-1133">Transmembrane helix</keyword>
<evidence type="ECO:0000256" key="1">
    <source>
        <dbReference type="SAM" id="Phobius"/>
    </source>
</evidence>
<gene>
    <name evidence="2" type="ORF">A2714_03145</name>
</gene>
<name>A0A1F7Y1X8_9BACT</name>
<evidence type="ECO:0000313" key="3">
    <source>
        <dbReference type="Proteomes" id="UP000178419"/>
    </source>
</evidence>
<evidence type="ECO:0000313" key="2">
    <source>
        <dbReference type="EMBL" id="OGM21180.1"/>
    </source>
</evidence>